<comment type="caution">
    <text evidence="1">The sequence shown here is derived from an EMBL/GenBank/DDBJ whole genome shotgun (WGS) entry which is preliminary data.</text>
</comment>
<sequence length="92" mass="10293">MSGYDFRDLTAEQRRLLDAGGWTADGTRAAPSRPAAQQLVARGVIEAYHATHEDDHGTYGVTEYYVPLPVRAAWLDFKSRLPEQAERAEEES</sequence>
<name>A0AAP5AED8_9GAMM</name>
<dbReference type="RefSeq" id="WP_307105963.1">
    <property type="nucleotide sequence ID" value="NZ_JAUTAS010000001.1"/>
</dbReference>
<accession>A0AAP5AED8</accession>
<protein>
    <submittedName>
        <fullName evidence="1">Uncharacterized protein</fullName>
    </submittedName>
</protein>
<evidence type="ECO:0000313" key="2">
    <source>
        <dbReference type="Proteomes" id="UP001226084"/>
    </source>
</evidence>
<proteinExistence type="predicted"/>
<dbReference type="Proteomes" id="UP001226084">
    <property type="component" value="Unassembled WGS sequence"/>
</dbReference>
<dbReference type="EMBL" id="JAUTAS010000001">
    <property type="protein sequence ID" value="MDQ1107249.1"/>
    <property type="molecule type" value="Genomic_DNA"/>
</dbReference>
<dbReference type="AlphaFoldDB" id="A0AAP5AED8"/>
<reference evidence="1" key="1">
    <citation type="submission" date="2023-07" db="EMBL/GenBank/DDBJ databases">
        <title>Functional and genomic diversity of the sorghum phyllosphere microbiome.</title>
        <authorList>
            <person name="Shade A."/>
        </authorList>
    </citation>
    <scope>NUCLEOTIDE SEQUENCE</scope>
    <source>
        <strain evidence="1">SORGH_AS_0457</strain>
    </source>
</reference>
<organism evidence="1 2">
    <name type="scientific">Stenotrophomonas rhizophila</name>
    <dbReference type="NCBI Taxonomy" id="216778"/>
    <lineage>
        <taxon>Bacteria</taxon>
        <taxon>Pseudomonadati</taxon>
        <taxon>Pseudomonadota</taxon>
        <taxon>Gammaproteobacteria</taxon>
        <taxon>Lysobacterales</taxon>
        <taxon>Lysobacteraceae</taxon>
        <taxon>Stenotrophomonas</taxon>
    </lineage>
</organism>
<evidence type="ECO:0000313" key="1">
    <source>
        <dbReference type="EMBL" id="MDQ1107249.1"/>
    </source>
</evidence>
<gene>
    <name evidence="1" type="ORF">QE424_000408</name>
</gene>